<proteinExistence type="predicted"/>
<reference evidence="2 3" key="1">
    <citation type="submission" date="2007-07" db="EMBL/GenBank/DDBJ databases">
        <title>Sequencing and molecular analysis of the viral genome of Bougainvillea spectabilis chlorotic vein-banding virus from Bougainvillea spectabilis.</title>
        <authorList>
            <person name="Wang H.L."/>
            <person name="Chuang W.H."/>
            <person name="Wang I.C."/>
        </authorList>
    </citation>
    <scope>NUCLEOTIDE SEQUENCE [LARGE SCALE GENOMIC DNA]</scope>
</reference>
<dbReference type="RefSeq" id="YP_002321514.1">
    <property type="nucleotide sequence ID" value="NC_011592.1"/>
</dbReference>
<sequence length="198" mass="23391">MHCRQPGMSCTRRGRPYEGNGNITGRNQLPEGYLAPNRAPRIFPEEDLLSHTSSRVYRHTIHRRDYGDALPTNASTGRWIQHTRDVMFRRNVFEGDVTASIINFHLRQNRIREAREAIELLCYYYEEEIALAWARSHHRNGQIHEENLRLMRERREFAEEILISLFNLTERLPAQYEQHPFQIIMTDAMTSLNRSNQG</sequence>
<evidence type="ECO:0000313" key="2">
    <source>
        <dbReference type="EMBL" id="ABS76284.1"/>
    </source>
</evidence>
<organism evidence="2 3">
    <name type="scientific">Bougainvillea chlorotic vein banding virus</name>
    <dbReference type="NCBI Taxonomy" id="263892"/>
    <lineage>
        <taxon>Viruses</taxon>
        <taxon>Riboviria</taxon>
        <taxon>Pararnavirae</taxon>
        <taxon>Artverviricota</taxon>
        <taxon>Revtraviricetes</taxon>
        <taxon>Ortervirales</taxon>
        <taxon>Caulimoviridae</taxon>
        <taxon>Badnavirus</taxon>
        <taxon>Badnavirus venabougainvilleae</taxon>
    </lineage>
</organism>
<evidence type="ECO:0000256" key="1">
    <source>
        <dbReference type="SAM" id="MobiDB-lite"/>
    </source>
</evidence>
<dbReference type="Proteomes" id="UP000204019">
    <property type="component" value="Segment"/>
</dbReference>
<accession>A7LLW8</accession>
<name>A7LLW8_9VIRU</name>
<feature type="region of interest" description="Disordered" evidence="1">
    <location>
        <begin position="1"/>
        <end position="31"/>
    </location>
</feature>
<dbReference type="EMBL" id="EU034539">
    <property type="protein sequence ID" value="ABS76284.1"/>
    <property type="molecule type" value="Genomic_DNA"/>
</dbReference>
<dbReference type="GeneID" id="7055779"/>
<evidence type="ECO:0000313" key="3">
    <source>
        <dbReference type="Proteomes" id="UP000204019"/>
    </source>
</evidence>
<dbReference type="KEGG" id="vg:7055779"/>
<keyword evidence="3" id="KW-1185">Reference proteome</keyword>
<protein>
    <submittedName>
        <fullName evidence="2">ORF 4</fullName>
    </submittedName>
</protein>